<keyword evidence="2" id="KW-1133">Transmembrane helix</keyword>
<feature type="coiled-coil region" evidence="1">
    <location>
        <begin position="410"/>
        <end position="451"/>
    </location>
</feature>
<dbReference type="Pfam" id="PF13374">
    <property type="entry name" value="TPR_10"/>
    <property type="match status" value="1"/>
</dbReference>
<keyword evidence="2" id="KW-0472">Membrane</keyword>
<proteinExistence type="predicted"/>
<keyword evidence="1" id="KW-0175">Coiled coil</keyword>
<dbReference type="Gene3D" id="1.25.40.10">
    <property type="entry name" value="Tetratricopeptide repeat domain"/>
    <property type="match status" value="1"/>
</dbReference>
<dbReference type="Gene3D" id="1.10.10.10">
    <property type="entry name" value="Winged helix-like DNA-binding domain superfamily/Winged helix DNA-binding domain"/>
    <property type="match status" value="1"/>
</dbReference>
<dbReference type="InterPro" id="IPR016032">
    <property type="entry name" value="Sig_transdc_resp-reg_C-effctor"/>
</dbReference>
<dbReference type="Proteomes" id="UP001500067">
    <property type="component" value="Unassembled WGS sequence"/>
</dbReference>
<accession>A0ABP8N477</accession>
<organism evidence="3 4">
    <name type="scientific">Nemorincola caseinilytica</name>
    <dbReference type="NCBI Taxonomy" id="2054315"/>
    <lineage>
        <taxon>Bacteria</taxon>
        <taxon>Pseudomonadati</taxon>
        <taxon>Bacteroidota</taxon>
        <taxon>Chitinophagia</taxon>
        <taxon>Chitinophagales</taxon>
        <taxon>Chitinophagaceae</taxon>
        <taxon>Nemorincola</taxon>
    </lineage>
</organism>
<comment type="caution">
    <text evidence="3">The sequence shown here is derived from an EMBL/GenBank/DDBJ whole genome shotgun (WGS) entry which is preliminary data.</text>
</comment>
<dbReference type="Pfam" id="PF13424">
    <property type="entry name" value="TPR_12"/>
    <property type="match status" value="1"/>
</dbReference>
<keyword evidence="4" id="KW-1185">Reference proteome</keyword>
<evidence type="ECO:0000256" key="1">
    <source>
        <dbReference type="SAM" id="Coils"/>
    </source>
</evidence>
<dbReference type="SUPFAM" id="SSF48452">
    <property type="entry name" value="TPR-like"/>
    <property type="match status" value="1"/>
</dbReference>
<dbReference type="SMART" id="SM00028">
    <property type="entry name" value="TPR"/>
    <property type="match status" value="4"/>
</dbReference>
<dbReference type="SUPFAM" id="SSF46894">
    <property type="entry name" value="C-terminal effector domain of the bipartite response regulators"/>
    <property type="match status" value="1"/>
</dbReference>
<evidence type="ECO:0000256" key="2">
    <source>
        <dbReference type="SAM" id="Phobius"/>
    </source>
</evidence>
<evidence type="ECO:0000313" key="3">
    <source>
        <dbReference type="EMBL" id="GAA4461062.1"/>
    </source>
</evidence>
<dbReference type="EMBL" id="BAABFA010000005">
    <property type="protein sequence ID" value="GAA4461062.1"/>
    <property type="molecule type" value="Genomic_DNA"/>
</dbReference>
<evidence type="ECO:0008006" key="5">
    <source>
        <dbReference type="Google" id="ProtNLM"/>
    </source>
</evidence>
<name>A0ABP8N477_9BACT</name>
<protein>
    <recommendedName>
        <fullName evidence="5">Tetratricopeptide repeat protein</fullName>
    </recommendedName>
</protein>
<sequence>MLLPVFVFLYAVASAQPAAILYKSYAQQWHYVDSLGRNTRDLSHEQRMTMLDQQAGWADNNRDITLASLLRRRKYAIEINTLSAESPALEEKMLQLVITARNNELRAVEADAMQLMAHYWVRFHKLSLAFQNYQAAYHIYKPIPAAEFPKKREYIYELGGMYYRYEENSTALRYLKEALNTSAPDDAFVDPILNNIGLCYRRMKEYDSAEHYFRLIYHHAKRINNPAWEGIATGNIGITYFYRKKYDEAIPLIEKDITLSTATGQIRNAAESYYMLSCIYFERNDLAKTRQLLEDALRLCRPRPFWPDHALAEKIYRQLYKTYAAEGNMRMAYLYADSTLNAKDSVVAMHNAENLARARERIEFIQKKLEAEQLLSQKRAQLIIRNSLIAAIVLLTIIGIMFINRQRLRQKKLLAEKTVAEKELHHAEAQLDNFKRSVQEKNNLLEQFAIEIERIKQGQVQESDNELLSQLEKATILTDEQWEHFREVFEKVHKGFFANLKRKIPDLTPSEVRFLALTKLKLSPKEMASMLGISANAIRIYRHRLRRKLDMDKEGMIEELVDDL</sequence>
<keyword evidence="2" id="KW-0812">Transmembrane</keyword>
<gene>
    <name evidence="3" type="ORF">GCM10023093_05030</name>
</gene>
<feature type="transmembrane region" description="Helical" evidence="2">
    <location>
        <begin position="382"/>
        <end position="403"/>
    </location>
</feature>
<dbReference type="InterPro" id="IPR019734">
    <property type="entry name" value="TPR_rpt"/>
</dbReference>
<dbReference type="InterPro" id="IPR011990">
    <property type="entry name" value="TPR-like_helical_dom_sf"/>
</dbReference>
<reference evidence="4" key="1">
    <citation type="journal article" date="2019" name="Int. J. Syst. Evol. Microbiol.">
        <title>The Global Catalogue of Microorganisms (GCM) 10K type strain sequencing project: providing services to taxonomists for standard genome sequencing and annotation.</title>
        <authorList>
            <consortium name="The Broad Institute Genomics Platform"/>
            <consortium name="The Broad Institute Genome Sequencing Center for Infectious Disease"/>
            <person name="Wu L."/>
            <person name="Ma J."/>
        </authorList>
    </citation>
    <scope>NUCLEOTIDE SEQUENCE [LARGE SCALE GENOMIC DNA]</scope>
    <source>
        <strain evidence="4">JCM 32105</strain>
    </source>
</reference>
<evidence type="ECO:0000313" key="4">
    <source>
        <dbReference type="Proteomes" id="UP001500067"/>
    </source>
</evidence>
<dbReference type="InterPro" id="IPR036388">
    <property type="entry name" value="WH-like_DNA-bd_sf"/>
</dbReference>